<reference evidence="2" key="1">
    <citation type="submission" date="2023-10" db="EMBL/GenBank/DDBJ databases">
        <title>Genome assembly of Pristionchus species.</title>
        <authorList>
            <person name="Yoshida K."/>
            <person name="Sommer R.J."/>
        </authorList>
    </citation>
    <scope>NUCLEOTIDE SEQUENCE</scope>
    <source>
        <strain evidence="2">RS0144</strain>
    </source>
</reference>
<evidence type="ECO:0000313" key="3">
    <source>
        <dbReference type="Proteomes" id="UP001432027"/>
    </source>
</evidence>
<feature type="compositionally biased region" description="Low complexity" evidence="1">
    <location>
        <begin position="110"/>
        <end position="121"/>
    </location>
</feature>
<comment type="caution">
    <text evidence="2">The sequence shown here is derived from an EMBL/GenBank/DDBJ whole genome shotgun (WGS) entry which is preliminary data.</text>
</comment>
<evidence type="ECO:0000256" key="1">
    <source>
        <dbReference type="SAM" id="MobiDB-lite"/>
    </source>
</evidence>
<keyword evidence="3" id="KW-1185">Reference proteome</keyword>
<proteinExistence type="predicted"/>
<sequence>LQQLQLQLQKAVTVSAAQQQQQFPAVNLPSLFRTTASQQPETLQPAQQISRMDAAPASACQSIFSNTPATSQHESAGTLTREDSAPTIYLVRSIPQKAKCHFLSSASPSLPTCSSSSSYPPTQNSAIKPRQSHTQLASSSSAQLAACSSPVDNPIISRSESMFSNAFRKNSEATCEPETGRSLEHVDEIEM</sequence>
<gene>
    <name evidence="2" type="ORF">PENTCL1PPCAC_14962</name>
</gene>
<dbReference type="Proteomes" id="UP001432027">
    <property type="component" value="Unassembled WGS sequence"/>
</dbReference>
<dbReference type="EMBL" id="BTSX01000004">
    <property type="protein sequence ID" value="GMS92787.1"/>
    <property type="molecule type" value="Genomic_DNA"/>
</dbReference>
<feature type="region of interest" description="Disordered" evidence="1">
    <location>
        <begin position="168"/>
        <end position="191"/>
    </location>
</feature>
<feature type="compositionally biased region" description="Basic and acidic residues" evidence="1">
    <location>
        <begin position="178"/>
        <end position="191"/>
    </location>
</feature>
<feature type="region of interest" description="Disordered" evidence="1">
    <location>
        <begin position="110"/>
        <end position="141"/>
    </location>
</feature>
<accession>A0AAV5TB55</accession>
<evidence type="ECO:0000313" key="2">
    <source>
        <dbReference type="EMBL" id="GMS92787.1"/>
    </source>
</evidence>
<protein>
    <submittedName>
        <fullName evidence="2">Uncharacterized protein</fullName>
    </submittedName>
</protein>
<name>A0AAV5TB55_9BILA</name>
<dbReference type="AlphaFoldDB" id="A0AAV5TB55"/>
<feature type="non-terminal residue" evidence="2">
    <location>
        <position position="1"/>
    </location>
</feature>
<organism evidence="2 3">
    <name type="scientific">Pristionchus entomophagus</name>
    <dbReference type="NCBI Taxonomy" id="358040"/>
    <lineage>
        <taxon>Eukaryota</taxon>
        <taxon>Metazoa</taxon>
        <taxon>Ecdysozoa</taxon>
        <taxon>Nematoda</taxon>
        <taxon>Chromadorea</taxon>
        <taxon>Rhabditida</taxon>
        <taxon>Rhabditina</taxon>
        <taxon>Diplogasteromorpha</taxon>
        <taxon>Diplogasteroidea</taxon>
        <taxon>Neodiplogasteridae</taxon>
        <taxon>Pristionchus</taxon>
    </lineage>
</organism>
<feature type="non-terminal residue" evidence="2">
    <location>
        <position position="191"/>
    </location>
</feature>